<keyword evidence="5" id="KW-0479">Metal-binding</keyword>
<dbReference type="InterPro" id="IPR005130">
    <property type="entry name" value="Ser_deHydtase-like_asu"/>
</dbReference>
<evidence type="ECO:0000256" key="10">
    <source>
        <dbReference type="SAM" id="SignalP"/>
    </source>
</evidence>
<keyword evidence="8" id="KW-0456">Lyase</keyword>
<keyword evidence="7" id="KW-0411">Iron-sulfur</keyword>
<feature type="compositionally biased region" description="Low complexity" evidence="9">
    <location>
        <begin position="357"/>
        <end position="366"/>
    </location>
</feature>
<feature type="domain" description="Serine dehydratase-like alpha subunit" evidence="11">
    <location>
        <begin position="631"/>
        <end position="984"/>
    </location>
</feature>
<dbReference type="GO" id="GO:0003941">
    <property type="term" value="F:L-serine ammonia-lyase activity"/>
    <property type="evidence" value="ECO:0007669"/>
    <property type="project" value="InterPro"/>
</dbReference>
<evidence type="ECO:0000256" key="9">
    <source>
        <dbReference type="SAM" id="MobiDB-lite"/>
    </source>
</evidence>
<dbReference type="AlphaFoldDB" id="A0A8H3HI06"/>
<evidence type="ECO:0000256" key="6">
    <source>
        <dbReference type="ARBA" id="ARBA00023004"/>
    </source>
</evidence>
<dbReference type="Pfam" id="PF03313">
    <property type="entry name" value="SDH_alpha"/>
    <property type="match status" value="1"/>
</dbReference>
<dbReference type="Pfam" id="PF03315">
    <property type="entry name" value="SDH_beta"/>
    <property type="match status" value="1"/>
</dbReference>
<evidence type="ECO:0000259" key="11">
    <source>
        <dbReference type="Pfam" id="PF03313"/>
    </source>
</evidence>
<sequence>MVSYFFIYALLASVSFVSSRPLSRTRSNTTVKRQAQIFALKDYADFQISTGVAGDALARAEAVFKAPLDGIDLGTVSDEDLDNLNTMRGAASKFETTDFNPAIKAATGEEAAALQRGKIANKVLKNLGSVMVASIKEAKAKAAGEDASEFTATIAEETKKMNKNAATDKADAGKALATPLKAAARRARSVKFTRMIRRRNGAKRQSLMPLRDYKDFQISTGTAGDALARAEAVFKTPFDGVELATVSDEDLDNLNTMRGAASKFETTDFNPAIEAATGEEADALQRGKIANKVLKNLGSVMVASIKEAKAKAAGEDASEFTAKIEEETKKMNKNAATDKADAGKALATLSITPRLVPPTTNVTPNVHTSRGLASSRVNSTPSHKDQSPSPDGDNEPVESRKEHAVISAFDLFSVGVGPSSSHTVGPMRAARIFIVDLQNLGLLDKACTIKVTLYGSLAATGKGHMTPQALLMGFEGSDPETIDTGTINSRYDAILENKSLNLGGVRRIKYDMDRDMLWRWDQVLKTHPNGMRFSAFGEEGELLATNEYFSVGGGFVVNDKTKVDENLFYKGVYKHKVDPARLSQTHGQDLPLLTIDAPGSKTNNEIPVSPSQSQPPYLFHNGASLLEMARKHNKTIAQLVYDNELHYLTPVEIRKKILKIWTTMDECIRTGVSSVEAELPGRLRLRRRAPMLYKRLMRGFYPALYGGTGGPAIGAPSISPALANPMVETGGFGEDAVDAASRPSHPNRFEFDAGGVNEPDDSGGFGRAATRRPARVVGSFDHAILPMPTRKAVFPAMDFLSCYAIAVNEVNAAGGRIVTSPTNGASGVIPAVLKYIVEFISEDPEKDIATFLLTAAAIGMLFKRGSTISAAEGGCQAEVGVACSMAAAGFAACMGASPEVITQAAEIGIEHNLGLTCDPIDGLVQVPCIERNSLGAVKAVTAAQLALASDGVHSVTLDEAIEAMRLTAQDMSVKYKETSLSGLATTVKIPLSSPAC</sequence>
<evidence type="ECO:0000256" key="4">
    <source>
        <dbReference type="ARBA" id="ARBA00022485"/>
    </source>
</evidence>
<feature type="signal peptide" evidence="10">
    <location>
        <begin position="1"/>
        <end position="19"/>
    </location>
</feature>
<accession>A0A8H3HI06</accession>
<evidence type="ECO:0000256" key="7">
    <source>
        <dbReference type="ARBA" id="ARBA00023014"/>
    </source>
</evidence>
<evidence type="ECO:0008006" key="15">
    <source>
        <dbReference type="Google" id="ProtNLM"/>
    </source>
</evidence>
<evidence type="ECO:0000259" key="12">
    <source>
        <dbReference type="Pfam" id="PF03315"/>
    </source>
</evidence>
<dbReference type="PANTHER" id="PTHR30182:SF1">
    <property type="entry name" value="L-SERINE DEHYDRATASE 1"/>
    <property type="match status" value="1"/>
</dbReference>
<reference evidence="13" key="1">
    <citation type="submission" date="2021-01" db="EMBL/GenBank/DDBJ databases">
        <authorList>
            <person name="Kaushik A."/>
        </authorList>
    </citation>
    <scope>NUCLEOTIDE SEQUENCE</scope>
    <source>
        <strain evidence="13">AG6-10EEA</strain>
    </source>
</reference>
<dbReference type="GO" id="GO:0006094">
    <property type="term" value="P:gluconeogenesis"/>
    <property type="evidence" value="ECO:0007669"/>
    <property type="project" value="UniProtKB-KW"/>
</dbReference>
<feature type="chain" id="PRO_5034273383" description="L-serine dehydratase" evidence="10">
    <location>
        <begin position="20"/>
        <end position="996"/>
    </location>
</feature>
<protein>
    <recommendedName>
        <fullName evidence="15">L-serine dehydratase</fullName>
    </recommendedName>
</protein>
<evidence type="ECO:0000313" key="13">
    <source>
        <dbReference type="EMBL" id="CAE6533457.1"/>
    </source>
</evidence>
<keyword evidence="4" id="KW-0004">4Fe-4S</keyword>
<evidence type="ECO:0000256" key="5">
    <source>
        <dbReference type="ARBA" id="ARBA00022723"/>
    </source>
</evidence>
<dbReference type="PANTHER" id="PTHR30182">
    <property type="entry name" value="L-SERINE DEHYDRATASE"/>
    <property type="match status" value="1"/>
</dbReference>
<proteinExistence type="predicted"/>
<gene>
    <name evidence="13" type="ORF">RDB_LOCUS172806</name>
</gene>
<dbReference type="EMBL" id="CAJMXA010004065">
    <property type="protein sequence ID" value="CAE6533457.1"/>
    <property type="molecule type" value="Genomic_DNA"/>
</dbReference>
<evidence type="ECO:0000256" key="3">
    <source>
        <dbReference type="ARBA" id="ARBA00022432"/>
    </source>
</evidence>
<dbReference type="SUPFAM" id="SSF143548">
    <property type="entry name" value="Serine metabolism enzymes domain"/>
    <property type="match status" value="1"/>
</dbReference>
<evidence type="ECO:0000256" key="8">
    <source>
        <dbReference type="ARBA" id="ARBA00023239"/>
    </source>
</evidence>
<comment type="cofactor">
    <cofactor evidence="1">
        <name>[4Fe-4S] cluster</name>
        <dbReference type="ChEBI" id="CHEBI:49883"/>
    </cofactor>
</comment>
<name>A0A8H3HI06_9AGAM</name>
<dbReference type="GO" id="GO:0051539">
    <property type="term" value="F:4 iron, 4 sulfur cluster binding"/>
    <property type="evidence" value="ECO:0007669"/>
    <property type="project" value="UniProtKB-KW"/>
</dbReference>
<comment type="caution">
    <text evidence="13">The sequence shown here is derived from an EMBL/GenBank/DDBJ whole genome shotgun (WGS) entry which is preliminary data.</text>
</comment>
<dbReference type="InterPro" id="IPR029009">
    <property type="entry name" value="ASB_dom_sf"/>
</dbReference>
<dbReference type="InterPro" id="IPR005131">
    <property type="entry name" value="Ser_deHydtase_bsu"/>
</dbReference>
<keyword evidence="6" id="KW-0408">Iron</keyword>
<comment type="pathway">
    <text evidence="2">Carbohydrate biosynthesis; gluconeogenesis.</text>
</comment>
<dbReference type="Gene3D" id="3.30.1330.90">
    <property type="entry name" value="D-3-phosphoglycerate dehydrogenase, domain 3"/>
    <property type="match status" value="1"/>
</dbReference>
<feature type="region of interest" description="Disordered" evidence="9">
    <location>
        <begin position="355"/>
        <end position="400"/>
    </location>
</feature>
<keyword evidence="3" id="KW-0312">Gluconeogenesis</keyword>
<dbReference type="FunFam" id="3.30.1330.90:FF:000001">
    <property type="entry name" value="L-serine ammonia-lyase 1"/>
    <property type="match status" value="1"/>
</dbReference>
<keyword evidence="10" id="KW-0732">Signal</keyword>
<dbReference type="GO" id="GO:0046872">
    <property type="term" value="F:metal ion binding"/>
    <property type="evidence" value="ECO:0007669"/>
    <property type="project" value="UniProtKB-KW"/>
</dbReference>
<organism evidence="13 14">
    <name type="scientific">Rhizoctonia solani</name>
    <dbReference type="NCBI Taxonomy" id="456999"/>
    <lineage>
        <taxon>Eukaryota</taxon>
        <taxon>Fungi</taxon>
        <taxon>Dikarya</taxon>
        <taxon>Basidiomycota</taxon>
        <taxon>Agaricomycotina</taxon>
        <taxon>Agaricomycetes</taxon>
        <taxon>Cantharellales</taxon>
        <taxon>Ceratobasidiaceae</taxon>
        <taxon>Rhizoctonia</taxon>
    </lineage>
</organism>
<dbReference type="Proteomes" id="UP000663853">
    <property type="component" value="Unassembled WGS sequence"/>
</dbReference>
<feature type="compositionally biased region" description="Polar residues" evidence="9">
    <location>
        <begin position="367"/>
        <end position="381"/>
    </location>
</feature>
<dbReference type="InterPro" id="IPR051318">
    <property type="entry name" value="Fe-S_L-Ser"/>
</dbReference>
<evidence type="ECO:0000313" key="14">
    <source>
        <dbReference type="Proteomes" id="UP000663853"/>
    </source>
</evidence>
<evidence type="ECO:0000256" key="1">
    <source>
        <dbReference type="ARBA" id="ARBA00001966"/>
    </source>
</evidence>
<evidence type="ECO:0000256" key="2">
    <source>
        <dbReference type="ARBA" id="ARBA00004742"/>
    </source>
</evidence>
<feature type="domain" description="Serine dehydratase beta chain" evidence="12">
    <location>
        <begin position="407"/>
        <end position="560"/>
    </location>
</feature>